<dbReference type="STRING" id="1801773.A3A03_01670"/>
<keyword evidence="1" id="KW-0472">Membrane</keyword>
<reference evidence="2 3" key="1">
    <citation type="journal article" date="2016" name="Nat. Commun.">
        <title>Thousands of microbial genomes shed light on interconnected biogeochemical processes in an aquifer system.</title>
        <authorList>
            <person name="Anantharaman K."/>
            <person name="Brown C.T."/>
            <person name="Hug L.A."/>
            <person name="Sharon I."/>
            <person name="Castelle C.J."/>
            <person name="Probst A.J."/>
            <person name="Thomas B.C."/>
            <person name="Singh A."/>
            <person name="Wilkins M.J."/>
            <person name="Karaoz U."/>
            <person name="Brodie E.L."/>
            <person name="Williams K.H."/>
            <person name="Hubbard S.S."/>
            <person name="Banfield J.F."/>
        </authorList>
    </citation>
    <scope>NUCLEOTIDE SEQUENCE [LARGE SCALE GENOMIC DNA]</scope>
</reference>
<sequence>MKKIIYNLRRQPEAVRRHILHVSTIVAGVILVLLWIYSLGTGLANPDTQTKINNDLKPLNALKANLIGGYQSITESKTDTE</sequence>
<accession>A0A1F6XI75</accession>
<evidence type="ECO:0000313" key="3">
    <source>
        <dbReference type="Proteomes" id="UP000176629"/>
    </source>
</evidence>
<evidence type="ECO:0000256" key="1">
    <source>
        <dbReference type="SAM" id="Phobius"/>
    </source>
</evidence>
<organism evidence="2 3">
    <name type="scientific">Candidatus Nomurabacteria bacterium RIFCSPLOWO2_01_FULL_40_18</name>
    <dbReference type="NCBI Taxonomy" id="1801773"/>
    <lineage>
        <taxon>Bacteria</taxon>
        <taxon>Candidatus Nomuraibacteriota</taxon>
    </lineage>
</organism>
<feature type="transmembrane region" description="Helical" evidence="1">
    <location>
        <begin position="20"/>
        <end position="38"/>
    </location>
</feature>
<gene>
    <name evidence="2" type="ORF">A3A03_01670</name>
</gene>
<dbReference type="AlphaFoldDB" id="A0A1F6XI75"/>
<comment type="caution">
    <text evidence="2">The sequence shown here is derived from an EMBL/GenBank/DDBJ whole genome shotgun (WGS) entry which is preliminary data.</text>
</comment>
<name>A0A1F6XI75_9BACT</name>
<proteinExistence type="predicted"/>
<protein>
    <submittedName>
        <fullName evidence="2">Uncharacterized protein</fullName>
    </submittedName>
</protein>
<dbReference type="EMBL" id="MFUX01000038">
    <property type="protein sequence ID" value="OGI93835.1"/>
    <property type="molecule type" value="Genomic_DNA"/>
</dbReference>
<dbReference type="Proteomes" id="UP000176629">
    <property type="component" value="Unassembled WGS sequence"/>
</dbReference>
<keyword evidence="1" id="KW-1133">Transmembrane helix</keyword>
<evidence type="ECO:0000313" key="2">
    <source>
        <dbReference type="EMBL" id="OGI93835.1"/>
    </source>
</evidence>
<keyword evidence="1" id="KW-0812">Transmembrane</keyword>